<dbReference type="InterPro" id="IPR012795">
    <property type="entry name" value="tRNA_Ile_lys_synt_N"/>
</dbReference>
<keyword evidence="2 6" id="KW-0819">tRNA processing</keyword>
<evidence type="ECO:0000259" key="7">
    <source>
        <dbReference type="Pfam" id="PF01171"/>
    </source>
</evidence>
<dbReference type="HAMAP" id="MF_01161">
    <property type="entry name" value="tRNA_Ile_lys_synt"/>
    <property type="match status" value="1"/>
</dbReference>
<dbReference type="InterPro" id="IPR014729">
    <property type="entry name" value="Rossmann-like_a/b/a_fold"/>
</dbReference>
<dbReference type="GO" id="GO:0005737">
    <property type="term" value="C:cytoplasm"/>
    <property type="evidence" value="ECO:0007669"/>
    <property type="project" value="UniProtKB-SubCell"/>
</dbReference>
<dbReference type="GO" id="GO:0006400">
    <property type="term" value="P:tRNA modification"/>
    <property type="evidence" value="ECO:0007669"/>
    <property type="project" value="UniProtKB-UniRule"/>
</dbReference>
<comment type="catalytic activity">
    <reaction evidence="5 6">
        <text>cytidine(34) in tRNA(Ile2) + L-lysine + ATP = lysidine(34) in tRNA(Ile2) + AMP + diphosphate + H(+)</text>
        <dbReference type="Rhea" id="RHEA:43744"/>
        <dbReference type="Rhea" id="RHEA-COMP:10625"/>
        <dbReference type="Rhea" id="RHEA-COMP:10670"/>
        <dbReference type="ChEBI" id="CHEBI:15378"/>
        <dbReference type="ChEBI" id="CHEBI:30616"/>
        <dbReference type="ChEBI" id="CHEBI:32551"/>
        <dbReference type="ChEBI" id="CHEBI:33019"/>
        <dbReference type="ChEBI" id="CHEBI:82748"/>
        <dbReference type="ChEBI" id="CHEBI:83665"/>
        <dbReference type="ChEBI" id="CHEBI:456215"/>
        <dbReference type="EC" id="6.3.4.19"/>
    </reaction>
</comment>
<dbReference type="Pfam" id="PF01171">
    <property type="entry name" value="ATP_bind_3"/>
    <property type="match status" value="1"/>
</dbReference>
<accession>A0A934M5N5</accession>
<evidence type="ECO:0000256" key="4">
    <source>
        <dbReference type="ARBA" id="ARBA00022840"/>
    </source>
</evidence>
<organism evidence="8 9">
    <name type="scientific">Corynebacterium meridianum</name>
    <dbReference type="NCBI Taxonomy" id="2765363"/>
    <lineage>
        <taxon>Bacteria</taxon>
        <taxon>Bacillati</taxon>
        <taxon>Actinomycetota</taxon>
        <taxon>Actinomycetes</taxon>
        <taxon>Mycobacteriales</taxon>
        <taxon>Corynebacteriaceae</taxon>
        <taxon>Corynebacterium</taxon>
    </lineage>
</organism>
<keyword evidence="6" id="KW-0963">Cytoplasm</keyword>
<dbReference type="EMBL" id="JAEIOS010000015">
    <property type="protein sequence ID" value="MBI8990336.1"/>
    <property type="molecule type" value="Genomic_DNA"/>
</dbReference>
<comment type="subcellular location">
    <subcellularLocation>
        <location evidence="6">Cytoplasm</location>
    </subcellularLocation>
</comment>
<dbReference type="Proteomes" id="UP000645966">
    <property type="component" value="Unassembled WGS sequence"/>
</dbReference>
<protein>
    <recommendedName>
        <fullName evidence="6">tRNA(Ile)-lysidine synthase</fullName>
        <ecNumber evidence="6">6.3.4.19</ecNumber>
    </recommendedName>
    <alternativeName>
        <fullName evidence="6">tRNA(Ile)-2-lysyl-cytidine synthase</fullName>
    </alternativeName>
    <alternativeName>
        <fullName evidence="6">tRNA(Ile)-lysidine synthetase</fullName>
    </alternativeName>
</protein>
<dbReference type="CDD" id="cd01992">
    <property type="entry name" value="TilS_N"/>
    <property type="match status" value="1"/>
</dbReference>
<dbReference type="GO" id="GO:0005524">
    <property type="term" value="F:ATP binding"/>
    <property type="evidence" value="ECO:0007669"/>
    <property type="project" value="UniProtKB-UniRule"/>
</dbReference>
<evidence type="ECO:0000313" key="9">
    <source>
        <dbReference type="Proteomes" id="UP000645966"/>
    </source>
</evidence>
<feature type="binding site" evidence="6">
    <location>
        <begin position="39"/>
        <end position="44"/>
    </location>
    <ligand>
        <name>ATP</name>
        <dbReference type="ChEBI" id="CHEBI:30616"/>
    </ligand>
</feature>
<dbReference type="PANTHER" id="PTHR43033:SF1">
    <property type="entry name" value="TRNA(ILE)-LYSIDINE SYNTHASE-RELATED"/>
    <property type="match status" value="1"/>
</dbReference>
<keyword evidence="4 6" id="KW-0067">ATP-binding</keyword>
<proteinExistence type="inferred from homology"/>
<comment type="caution">
    <text evidence="8">The sequence shown here is derived from an EMBL/GenBank/DDBJ whole genome shotgun (WGS) entry which is preliminary data.</text>
</comment>
<dbReference type="InterPro" id="IPR011063">
    <property type="entry name" value="TilS/TtcA_N"/>
</dbReference>
<keyword evidence="1 6" id="KW-0436">Ligase</keyword>
<evidence type="ECO:0000256" key="3">
    <source>
        <dbReference type="ARBA" id="ARBA00022741"/>
    </source>
</evidence>
<evidence type="ECO:0000256" key="1">
    <source>
        <dbReference type="ARBA" id="ARBA00022598"/>
    </source>
</evidence>
<dbReference type="GO" id="GO:0032267">
    <property type="term" value="F:tRNA(Ile)-lysidine synthase activity"/>
    <property type="evidence" value="ECO:0007669"/>
    <property type="project" value="UniProtKB-EC"/>
</dbReference>
<comment type="function">
    <text evidence="6">Ligates lysine onto the cytidine present at position 34 of the AUA codon-specific tRNA(Ile) that contains the anticodon CAU, in an ATP-dependent manner. Cytidine is converted to lysidine, thus changing the amino acid specificity of the tRNA from methionine to isoleucine.</text>
</comment>
<dbReference type="Gene3D" id="3.40.50.620">
    <property type="entry name" value="HUPs"/>
    <property type="match status" value="1"/>
</dbReference>
<comment type="similarity">
    <text evidence="6">Belongs to the tRNA(Ile)-lysidine synthase family.</text>
</comment>
<dbReference type="NCBIfam" id="TIGR02432">
    <property type="entry name" value="lysidine_TilS_N"/>
    <property type="match status" value="1"/>
</dbReference>
<evidence type="ECO:0000256" key="2">
    <source>
        <dbReference type="ARBA" id="ARBA00022694"/>
    </source>
</evidence>
<evidence type="ECO:0000256" key="5">
    <source>
        <dbReference type="ARBA" id="ARBA00048539"/>
    </source>
</evidence>
<sequence>MPARIGDVPIPRTCPHFLILRRAVRRVASPGRIAVIGVSGGPDSLMLAAAARAEDVAVHAVCVDHGLQAGSGEQAERAADQVRSMGGNADVAVVDPSAFPGGTEAAARAARYRVLGSTAARLGTSVWVGHTLDDRAETMLLAALRGNPGGLAEEAVVPGTAGTGYPVPLLRPFLGVRRADTVGAARELGLTPWWDPHNSDTAFRRVALRREILPALAEVVGGDPAPALAGASAKATEDSDLLDRLADDALCRHREDTGDTATEVLPVGIGMEHPALRRRIIARFLRENGATVTSRGTSGVDALLSDWHGQGPVAVGGTTDGRRLVVARRGGILTVSAR</sequence>
<dbReference type="RefSeq" id="WP_198739339.1">
    <property type="nucleotide sequence ID" value="NZ_JAEIOS010000015.1"/>
</dbReference>
<keyword evidence="3 6" id="KW-0547">Nucleotide-binding</keyword>
<gene>
    <name evidence="6 8" type="primary">tilS</name>
    <name evidence="8" type="ORF">JDV75_11285</name>
</gene>
<dbReference type="PANTHER" id="PTHR43033">
    <property type="entry name" value="TRNA(ILE)-LYSIDINE SYNTHASE-RELATED"/>
    <property type="match status" value="1"/>
</dbReference>
<reference evidence="8" key="1">
    <citation type="submission" date="2020-12" db="EMBL/GenBank/DDBJ databases">
        <title>Genome public.</title>
        <authorList>
            <person name="Sun Q."/>
        </authorList>
    </citation>
    <scope>NUCLEOTIDE SEQUENCE</scope>
    <source>
        <strain evidence="8">CCM 8863</strain>
    </source>
</reference>
<dbReference type="EC" id="6.3.4.19" evidence="6"/>
<dbReference type="SUPFAM" id="SSF52402">
    <property type="entry name" value="Adenine nucleotide alpha hydrolases-like"/>
    <property type="match status" value="1"/>
</dbReference>
<feature type="domain" description="tRNA(Ile)-lysidine/2-thiocytidine synthase N-terminal" evidence="7">
    <location>
        <begin position="35"/>
        <end position="211"/>
    </location>
</feature>
<evidence type="ECO:0000313" key="8">
    <source>
        <dbReference type="EMBL" id="MBI8990336.1"/>
    </source>
</evidence>
<evidence type="ECO:0000256" key="6">
    <source>
        <dbReference type="HAMAP-Rule" id="MF_01161"/>
    </source>
</evidence>
<comment type="domain">
    <text evidence="6">The N-terminal region contains the highly conserved SGGXDS motif, predicted to be a P-loop motif involved in ATP binding.</text>
</comment>
<dbReference type="AlphaFoldDB" id="A0A934M5N5"/>
<keyword evidence="9" id="KW-1185">Reference proteome</keyword>
<dbReference type="InterPro" id="IPR012094">
    <property type="entry name" value="tRNA_Ile_lys_synt"/>
</dbReference>
<name>A0A934M5N5_9CORY</name>